<dbReference type="EMBL" id="RSED01000019">
    <property type="protein sequence ID" value="RRS02715.1"/>
    <property type="molecule type" value="Genomic_DNA"/>
</dbReference>
<organism evidence="2 3">
    <name type="scientific">Aquabacterium soli</name>
    <dbReference type="NCBI Taxonomy" id="2493092"/>
    <lineage>
        <taxon>Bacteria</taxon>
        <taxon>Pseudomonadati</taxon>
        <taxon>Pseudomonadota</taxon>
        <taxon>Betaproteobacteria</taxon>
        <taxon>Burkholderiales</taxon>
        <taxon>Aquabacterium</taxon>
    </lineage>
</organism>
<proteinExistence type="predicted"/>
<evidence type="ECO:0000313" key="3">
    <source>
        <dbReference type="Proteomes" id="UP000269265"/>
    </source>
</evidence>
<dbReference type="Proteomes" id="UP000269265">
    <property type="component" value="Unassembled WGS sequence"/>
</dbReference>
<reference evidence="2 3" key="1">
    <citation type="submission" date="2018-12" db="EMBL/GenBank/DDBJ databases">
        <title>The whole draft genome of Aquabacterium sp. SJQ9.</title>
        <authorList>
            <person name="Sun L."/>
            <person name="Gao X."/>
            <person name="Chen W."/>
            <person name="Huang K."/>
        </authorList>
    </citation>
    <scope>NUCLEOTIDE SEQUENCE [LARGE SCALE GENOMIC DNA]</scope>
    <source>
        <strain evidence="2 3">SJQ9</strain>
    </source>
</reference>
<keyword evidence="3" id="KW-1185">Reference proteome</keyword>
<feature type="region of interest" description="Disordered" evidence="1">
    <location>
        <begin position="1"/>
        <end position="29"/>
    </location>
</feature>
<accession>A0A426V781</accession>
<sequence>MPPRSIVGKLLQKKRVKDNAPATAPVQTPAYVPPTDQVRSATLLTRLRDLSVKATAQHLSLDGQLEARRTAIARALKADDYDNADALLDTLSADLDKERARAQAKADFDAAVGDLLKPKGAVATAKALPTPSLTLRSLRQELLAKEKAVNDLLLPATLDHAEATRRLPPLAAAAKALTEAKAAWDKLKATWDLKAGDLQDAKATLATTHALGSPQGAALDARMKALDKAVADGDLQKAIDALPTLRADIQAAHQSATDRKACEDGYAKVAALNKEASRVPQLTDELKKLAHKQQAAWTAFRQDYACGHYAEALLKLPLVQSTSQDVIKGVMGAASQVRPEISQGQQAKAERQLAQHSEKDRKVLQALLDTAPTPKHKQNLQKAIACGHSASDVAAFNARIAGKDEQWLQDNLRLAATSEGHGVQQQWVMSCQATTVQAARAEVDPIYALSLRDASPQLHELIPQDTTRLATEQKQMLESPLEEDIDATHQQGVTQRLASESPTDAAALQTLIDNAASNWEKNRVMEVIARPQKYTAAQIDNYYKTHVQGKNAGGKAVHKADQNSANNPGKGRFAVDLLNREQASTGVRYVNKSTDSTNRDAAVDDVATALEQGKAVPLIVGQQDGETAHYVLAVSVHPGPPKTFFIHDPASGTTVARTEAQMKNNQLDLPSGWNRLNQYDKPTDA</sequence>
<dbReference type="OrthoDB" id="4512149at2"/>
<evidence type="ECO:0000313" key="2">
    <source>
        <dbReference type="EMBL" id="RRS02715.1"/>
    </source>
</evidence>
<dbReference type="RefSeq" id="WP_125244909.1">
    <property type="nucleotide sequence ID" value="NZ_RSED01000019.1"/>
</dbReference>
<comment type="caution">
    <text evidence="2">The sequence shown here is derived from an EMBL/GenBank/DDBJ whole genome shotgun (WGS) entry which is preliminary data.</text>
</comment>
<name>A0A426V781_9BURK</name>
<dbReference type="AlphaFoldDB" id="A0A426V781"/>
<protein>
    <submittedName>
        <fullName evidence="2">Uncharacterized protein</fullName>
    </submittedName>
</protein>
<evidence type="ECO:0000256" key="1">
    <source>
        <dbReference type="SAM" id="MobiDB-lite"/>
    </source>
</evidence>
<gene>
    <name evidence="2" type="ORF">EIP75_19225</name>
</gene>